<name>A0A8C2LIU5_CRIGR</name>
<dbReference type="Ensembl" id="ENSCGRT00001006016.1">
    <property type="protein sequence ID" value="ENSCGRP00001004060.1"/>
    <property type="gene ID" value="ENSCGRG00001005081.1"/>
</dbReference>
<reference evidence="1" key="1">
    <citation type="submission" date="2025-08" db="UniProtKB">
        <authorList>
            <consortium name="Ensembl"/>
        </authorList>
    </citation>
    <scope>IDENTIFICATION</scope>
</reference>
<sequence>TIPVWTHSSSPWVSKVGGSYSSSKMHYSASLYQAQGQVSRQGPCREESTQLRSLVTRALGKSPLTLETQAG</sequence>
<dbReference type="AlphaFoldDB" id="A0A8C2LIU5"/>
<accession>A0A8C2LIU5</accession>
<proteinExistence type="predicted"/>
<protein>
    <submittedName>
        <fullName evidence="1">Uncharacterized protein</fullName>
    </submittedName>
</protein>
<organism evidence="1 2">
    <name type="scientific">Cricetulus griseus</name>
    <name type="common">Chinese hamster</name>
    <name type="synonym">Cricetulus barabensis griseus</name>
    <dbReference type="NCBI Taxonomy" id="10029"/>
    <lineage>
        <taxon>Eukaryota</taxon>
        <taxon>Metazoa</taxon>
        <taxon>Chordata</taxon>
        <taxon>Craniata</taxon>
        <taxon>Vertebrata</taxon>
        <taxon>Euteleostomi</taxon>
        <taxon>Mammalia</taxon>
        <taxon>Eutheria</taxon>
        <taxon>Euarchontoglires</taxon>
        <taxon>Glires</taxon>
        <taxon>Rodentia</taxon>
        <taxon>Myomorpha</taxon>
        <taxon>Muroidea</taxon>
        <taxon>Cricetidae</taxon>
        <taxon>Cricetinae</taxon>
        <taxon>Cricetulus</taxon>
    </lineage>
</organism>
<reference evidence="1" key="2">
    <citation type="submission" date="2025-09" db="UniProtKB">
        <authorList>
            <consortium name="Ensembl"/>
        </authorList>
    </citation>
    <scope>IDENTIFICATION</scope>
</reference>
<evidence type="ECO:0000313" key="1">
    <source>
        <dbReference type="Ensembl" id="ENSCGRP00001004060.1"/>
    </source>
</evidence>
<evidence type="ECO:0000313" key="2">
    <source>
        <dbReference type="Proteomes" id="UP000694386"/>
    </source>
</evidence>
<dbReference type="Proteomes" id="UP000694386">
    <property type="component" value="Unplaced"/>
</dbReference>